<proteinExistence type="predicted"/>
<reference evidence="3" key="1">
    <citation type="submission" date="2020-11" db="EMBL/GenBank/DDBJ databases">
        <title>Nocardioides sp. CBS4Y-1, whole genome shotgun sequence.</title>
        <authorList>
            <person name="Tuo L."/>
        </authorList>
    </citation>
    <scope>NUCLEOTIDE SEQUENCE</scope>
    <source>
        <strain evidence="3">CBS4Y-1</strain>
    </source>
</reference>
<dbReference type="PROSITE" id="PS51257">
    <property type="entry name" value="PROKAR_LIPOPROTEIN"/>
    <property type="match status" value="1"/>
</dbReference>
<evidence type="ECO:0000313" key="3">
    <source>
        <dbReference type="EMBL" id="MBF4163713.1"/>
    </source>
</evidence>
<protein>
    <recommendedName>
        <fullName evidence="5">Lipoprotein</fullName>
    </recommendedName>
</protein>
<name>A0A930UZE0_9ACTN</name>
<accession>A0A930UZE0</accession>
<feature type="signal peptide" evidence="2">
    <location>
        <begin position="1"/>
        <end position="23"/>
    </location>
</feature>
<dbReference type="Proteomes" id="UP000656804">
    <property type="component" value="Unassembled WGS sequence"/>
</dbReference>
<feature type="chain" id="PRO_5038897918" description="Lipoprotein" evidence="2">
    <location>
        <begin position="24"/>
        <end position="187"/>
    </location>
</feature>
<dbReference type="EMBL" id="JADIVZ010000014">
    <property type="protein sequence ID" value="MBF4163713.1"/>
    <property type="molecule type" value="Genomic_DNA"/>
</dbReference>
<dbReference type="AlphaFoldDB" id="A0A930UZE0"/>
<keyword evidence="2" id="KW-0732">Signal</keyword>
<evidence type="ECO:0000256" key="2">
    <source>
        <dbReference type="SAM" id="SignalP"/>
    </source>
</evidence>
<keyword evidence="4" id="KW-1185">Reference proteome</keyword>
<evidence type="ECO:0000313" key="4">
    <source>
        <dbReference type="Proteomes" id="UP000656804"/>
    </source>
</evidence>
<feature type="region of interest" description="Disordered" evidence="1">
    <location>
        <begin position="135"/>
        <end position="187"/>
    </location>
</feature>
<gene>
    <name evidence="3" type="ORF">ISG29_18705</name>
</gene>
<organism evidence="3 4">
    <name type="scientific">Nocardioides acrostichi</name>
    <dbReference type="NCBI Taxonomy" id="2784339"/>
    <lineage>
        <taxon>Bacteria</taxon>
        <taxon>Bacillati</taxon>
        <taxon>Actinomycetota</taxon>
        <taxon>Actinomycetes</taxon>
        <taxon>Propionibacteriales</taxon>
        <taxon>Nocardioidaceae</taxon>
        <taxon>Nocardioides</taxon>
    </lineage>
</organism>
<comment type="caution">
    <text evidence="3">The sequence shown here is derived from an EMBL/GenBank/DDBJ whole genome shotgun (WGS) entry which is preliminary data.</text>
</comment>
<evidence type="ECO:0008006" key="5">
    <source>
        <dbReference type="Google" id="ProtNLM"/>
    </source>
</evidence>
<sequence>MRLTPRSSLSLATLALVAGTLTACGGSSDPEAAPDDASTDDFCAVYKDISTDGDQNDLDAAKKAADRLAEVGTPEDMPDDARKAFEDMISLVQGADSEKDLEEAFADGSTDAGSGLGALGNYLFTTCADELGLPSDLPTTIPSDLPSDLASGLPSDMPTDPEAMQSYLDEQEKELDDMLASMSADAS</sequence>
<dbReference type="RefSeq" id="WP_194504975.1">
    <property type="nucleotide sequence ID" value="NZ_JADIVZ010000014.1"/>
</dbReference>
<evidence type="ECO:0000256" key="1">
    <source>
        <dbReference type="SAM" id="MobiDB-lite"/>
    </source>
</evidence>